<feature type="transmembrane region" description="Helical" evidence="5">
    <location>
        <begin position="169"/>
        <end position="188"/>
    </location>
</feature>
<dbReference type="AlphaFoldDB" id="A0A7C3PF31"/>
<dbReference type="PANTHER" id="PTHR43731:SF9">
    <property type="entry name" value="SLR1461 PROTEIN"/>
    <property type="match status" value="1"/>
</dbReference>
<accession>A0A7C3PF31</accession>
<evidence type="ECO:0000256" key="1">
    <source>
        <dbReference type="ARBA" id="ARBA00004141"/>
    </source>
</evidence>
<dbReference type="GO" id="GO:0016020">
    <property type="term" value="C:membrane"/>
    <property type="evidence" value="ECO:0007669"/>
    <property type="project" value="UniProtKB-SubCell"/>
</dbReference>
<feature type="domain" description="Peptidase S54 rhomboid" evidence="6">
    <location>
        <begin position="59"/>
        <end position="189"/>
    </location>
</feature>
<dbReference type="GO" id="GO:0004252">
    <property type="term" value="F:serine-type endopeptidase activity"/>
    <property type="evidence" value="ECO:0007669"/>
    <property type="project" value="InterPro"/>
</dbReference>
<keyword evidence="7" id="KW-0378">Hydrolase</keyword>
<dbReference type="Pfam" id="PF01694">
    <property type="entry name" value="Rhomboid"/>
    <property type="match status" value="1"/>
</dbReference>
<evidence type="ECO:0000256" key="3">
    <source>
        <dbReference type="ARBA" id="ARBA00022989"/>
    </source>
</evidence>
<keyword evidence="3 5" id="KW-1133">Transmembrane helix</keyword>
<evidence type="ECO:0000256" key="2">
    <source>
        <dbReference type="ARBA" id="ARBA00022692"/>
    </source>
</evidence>
<protein>
    <submittedName>
        <fullName evidence="7">Rhomboid family intramembrane serine protease</fullName>
    </submittedName>
</protein>
<dbReference type="InterPro" id="IPR035952">
    <property type="entry name" value="Rhomboid-like_sf"/>
</dbReference>
<keyword evidence="2 5" id="KW-0812">Transmembrane</keyword>
<feature type="transmembrane region" description="Helical" evidence="5">
    <location>
        <begin position="59"/>
        <end position="87"/>
    </location>
</feature>
<reference evidence="7" key="1">
    <citation type="journal article" date="2020" name="mSystems">
        <title>Genome- and Community-Level Interaction Insights into Carbon Utilization and Element Cycling Functions of Hydrothermarchaeota in Hydrothermal Sediment.</title>
        <authorList>
            <person name="Zhou Z."/>
            <person name="Liu Y."/>
            <person name="Xu W."/>
            <person name="Pan J."/>
            <person name="Luo Z.H."/>
            <person name="Li M."/>
        </authorList>
    </citation>
    <scope>NUCLEOTIDE SEQUENCE [LARGE SCALE GENOMIC DNA]</scope>
    <source>
        <strain evidence="7">SpSt-418</strain>
    </source>
</reference>
<gene>
    <name evidence="7" type="ORF">ENR64_13245</name>
</gene>
<feature type="transmembrane region" description="Helical" evidence="5">
    <location>
        <begin position="145"/>
        <end position="163"/>
    </location>
</feature>
<sequence>MSLEAEKQGIVREIKTQITILVGLVAFAWALELLDIFVFNHQLDRFGIYPRAVIGLRGIVFAPFLHGGVFHLIANTIPFVVLGWLIMLRETTDFFIVSAVSALVGGFGTWLLGRPSFHIGASGVIFGFLGYLLARGWFDRKPLSIALSLFVGITYGSMIWGVLPLNRWVSWEGHLFGFLGGVLAARLISDRRAKIH</sequence>
<dbReference type="InterPro" id="IPR022764">
    <property type="entry name" value="Peptidase_S54_rhomboid_dom"/>
</dbReference>
<keyword evidence="7" id="KW-0645">Protease</keyword>
<dbReference type="GO" id="GO:0006508">
    <property type="term" value="P:proteolysis"/>
    <property type="evidence" value="ECO:0007669"/>
    <property type="project" value="UniProtKB-KW"/>
</dbReference>
<name>A0A7C3PF31_9CYAN</name>
<dbReference type="PANTHER" id="PTHR43731">
    <property type="entry name" value="RHOMBOID PROTEASE"/>
    <property type="match status" value="1"/>
</dbReference>
<evidence type="ECO:0000256" key="4">
    <source>
        <dbReference type="ARBA" id="ARBA00023136"/>
    </source>
</evidence>
<comment type="subcellular location">
    <subcellularLocation>
        <location evidence="1">Membrane</location>
        <topology evidence="1">Multi-pass membrane protein</topology>
    </subcellularLocation>
</comment>
<feature type="transmembrane region" description="Helical" evidence="5">
    <location>
        <begin position="119"/>
        <end position="138"/>
    </location>
</feature>
<keyword evidence="4 5" id="KW-0472">Membrane</keyword>
<evidence type="ECO:0000259" key="6">
    <source>
        <dbReference type="Pfam" id="PF01694"/>
    </source>
</evidence>
<comment type="caution">
    <text evidence="7">The sequence shown here is derived from an EMBL/GenBank/DDBJ whole genome shotgun (WGS) entry which is preliminary data.</text>
</comment>
<evidence type="ECO:0000256" key="5">
    <source>
        <dbReference type="SAM" id="Phobius"/>
    </source>
</evidence>
<organism evidence="7">
    <name type="scientific">Oscillatoriales cyanobacterium SpSt-418</name>
    <dbReference type="NCBI Taxonomy" id="2282169"/>
    <lineage>
        <taxon>Bacteria</taxon>
        <taxon>Bacillati</taxon>
        <taxon>Cyanobacteriota</taxon>
        <taxon>Cyanophyceae</taxon>
        <taxon>Oscillatoriophycideae</taxon>
        <taxon>Oscillatoriales</taxon>
    </lineage>
</organism>
<feature type="transmembrane region" description="Helical" evidence="5">
    <location>
        <begin position="94"/>
        <end position="113"/>
    </location>
</feature>
<dbReference type="Gene3D" id="1.20.1540.10">
    <property type="entry name" value="Rhomboid-like"/>
    <property type="match status" value="1"/>
</dbReference>
<dbReference type="SUPFAM" id="SSF144091">
    <property type="entry name" value="Rhomboid-like"/>
    <property type="match status" value="1"/>
</dbReference>
<dbReference type="EMBL" id="DSRU01000194">
    <property type="protein sequence ID" value="HFM98693.1"/>
    <property type="molecule type" value="Genomic_DNA"/>
</dbReference>
<evidence type="ECO:0000313" key="7">
    <source>
        <dbReference type="EMBL" id="HFM98693.1"/>
    </source>
</evidence>
<feature type="transmembrane region" description="Helical" evidence="5">
    <location>
        <begin position="20"/>
        <end position="39"/>
    </location>
</feature>
<proteinExistence type="predicted"/>
<dbReference type="InterPro" id="IPR050925">
    <property type="entry name" value="Rhomboid_protease_S54"/>
</dbReference>